<dbReference type="AlphaFoldDB" id="A0A0R1I0N1"/>
<evidence type="ECO:0000313" key="2">
    <source>
        <dbReference type="EMBL" id="KRK49290.1"/>
    </source>
</evidence>
<sequence>MAVKIKTQHGMIDIDNDVIATVVGGAATDNYGVVGMASRNQIRDNLNDILNRENYARGVVVRQEENGVAVDVNIIVSYGTKISEVSKTVQSKVKYNLESMLGITANSVNVTVQGVQVLGD</sequence>
<dbReference type="Pfam" id="PF03780">
    <property type="entry name" value="Asp23"/>
    <property type="match status" value="1"/>
</dbReference>
<name>A0A0R1I0N1_9LACO</name>
<gene>
    <name evidence="2" type="ORF">FC96_GL000214</name>
</gene>
<dbReference type="PATRIC" id="fig|1302272.5.peg.211"/>
<dbReference type="Proteomes" id="UP000050911">
    <property type="component" value="Unassembled WGS sequence"/>
</dbReference>
<comment type="similarity">
    <text evidence="1">Belongs to the asp23 family.</text>
</comment>
<dbReference type="EMBL" id="AZCX01000001">
    <property type="protein sequence ID" value="KRK49290.1"/>
    <property type="molecule type" value="Genomic_DNA"/>
</dbReference>
<dbReference type="InterPro" id="IPR005531">
    <property type="entry name" value="Asp23"/>
</dbReference>
<keyword evidence="3" id="KW-1185">Reference proteome</keyword>
<comment type="caution">
    <text evidence="2">The sequence shown here is derived from an EMBL/GenBank/DDBJ whole genome shotgun (WGS) entry which is preliminary data.</text>
</comment>
<dbReference type="STRING" id="1302272.FC96_GL000214"/>
<evidence type="ECO:0000313" key="3">
    <source>
        <dbReference type="Proteomes" id="UP000050911"/>
    </source>
</evidence>
<organism evidence="2 3">
    <name type="scientific">Secundilactobacillus kimchicus JCM 15530</name>
    <dbReference type="NCBI Taxonomy" id="1302272"/>
    <lineage>
        <taxon>Bacteria</taxon>
        <taxon>Bacillati</taxon>
        <taxon>Bacillota</taxon>
        <taxon>Bacilli</taxon>
        <taxon>Lactobacillales</taxon>
        <taxon>Lactobacillaceae</taxon>
        <taxon>Secundilactobacillus</taxon>
    </lineage>
</organism>
<dbReference type="OrthoDB" id="9791482at2"/>
<evidence type="ECO:0000256" key="1">
    <source>
        <dbReference type="ARBA" id="ARBA00005721"/>
    </source>
</evidence>
<proteinExistence type="inferred from homology"/>
<dbReference type="PANTHER" id="PTHR34297:SF2">
    <property type="entry name" value="ASP23_GLS24 FAMILY ENVELOPE STRESS RESPONSE PROTEIN"/>
    <property type="match status" value="1"/>
</dbReference>
<accession>A0A0R1I0N1</accession>
<protein>
    <recommendedName>
        <fullName evidence="4">Alkaline shock protein</fullName>
    </recommendedName>
</protein>
<dbReference type="PANTHER" id="PTHR34297">
    <property type="entry name" value="HYPOTHETICAL CYTOSOLIC PROTEIN-RELATED"/>
    <property type="match status" value="1"/>
</dbReference>
<dbReference type="RefSeq" id="WP_054660504.1">
    <property type="nucleotide sequence ID" value="NZ_AZCX01000001.1"/>
</dbReference>
<reference evidence="2 3" key="1">
    <citation type="journal article" date="2015" name="Genome Announc.">
        <title>Expanding the biotechnology potential of lactobacilli through comparative genomics of 213 strains and associated genera.</title>
        <authorList>
            <person name="Sun Z."/>
            <person name="Harris H.M."/>
            <person name="McCann A."/>
            <person name="Guo C."/>
            <person name="Argimon S."/>
            <person name="Zhang W."/>
            <person name="Yang X."/>
            <person name="Jeffery I.B."/>
            <person name="Cooney J.C."/>
            <person name="Kagawa T.F."/>
            <person name="Liu W."/>
            <person name="Song Y."/>
            <person name="Salvetti E."/>
            <person name="Wrobel A."/>
            <person name="Rasinkangas P."/>
            <person name="Parkhill J."/>
            <person name="Rea M.C."/>
            <person name="O'Sullivan O."/>
            <person name="Ritari J."/>
            <person name="Douillard F.P."/>
            <person name="Paul Ross R."/>
            <person name="Yang R."/>
            <person name="Briner A.E."/>
            <person name="Felis G.E."/>
            <person name="de Vos W.M."/>
            <person name="Barrangou R."/>
            <person name="Klaenhammer T.R."/>
            <person name="Caufield P.W."/>
            <person name="Cui Y."/>
            <person name="Zhang H."/>
            <person name="O'Toole P.W."/>
        </authorList>
    </citation>
    <scope>NUCLEOTIDE SEQUENCE [LARGE SCALE GENOMIC DNA]</scope>
    <source>
        <strain evidence="2 3">JCM 15530</strain>
    </source>
</reference>
<evidence type="ECO:0008006" key="4">
    <source>
        <dbReference type="Google" id="ProtNLM"/>
    </source>
</evidence>